<dbReference type="AlphaFoldDB" id="A0AAD8RGF5"/>
<keyword evidence="1" id="KW-0175">Coiled coil</keyword>
<proteinExistence type="predicted"/>
<sequence length="124" mass="13849">MSSPSLLRSAASRVLRRSSPQAPFPRSPRVFFSGVAGRTGPCKPPYCTDGGRSCCMLLLRQFEEQVREVRAVVDSLMEEQQRFERNERLQKKIACVLVPATLAFYVFGPKKKLKSSAEGQPDSL</sequence>
<evidence type="ECO:0000256" key="2">
    <source>
        <dbReference type="SAM" id="MobiDB-lite"/>
    </source>
</evidence>
<accession>A0AAD8RGF5</accession>
<dbReference type="EMBL" id="JAUUTY010000006">
    <property type="protein sequence ID" value="KAK1620311.1"/>
    <property type="molecule type" value="Genomic_DNA"/>
</dbReference>
<dbReference type="Proteomes" id="UP001231189">
    <property type="component" value="Unassembled WGS sequence"/>
</dbReference>
<evidence type="ECO:0000256" key="1">
    <source>
        <dbReference type="SAM" id="Coils"/>
    </source>
</evidence>
<evidence type="ECO:0000313" key="3">
    <source>
        <dbReference type="EMBL" id="KAK1620311.1"/>
    </source>
</evidence>
<feature type="region of interest" description="Disordered" evidence="2">
    <location>
        <begin position="1"/>
        <end position="26"/>
    </location>
</feature>
<feature type="coiled-coil region" evidence="1">
    <location>
        <begin position="59"/>
        <end position="86"/>
    </location>
</feature>
<evidence type="ECO:0000313" key="4">
    <source>
        <dbReference type="Proteomes" id="UP001231189"/>
    </source>
</evidence>
<gene>
    <name evidence="3" type="ORF">QYE76_025828</name>
</gene>
<reference evidence="3" key="1">
    <citation type="submission" date="2023-07" db="EMBL/GenBank/DDBJ databases">
        <title>A chromosome-level genome assembly of Lolium multiflorum.</title>
        <authorList>
            <person name="Chen Y."/>
            <person name="Copetti D."/>
            <person name="Kolliker R."/>
            <person name="Studer B."/>
        </authorList>
    </citation>
    <scope>NUCLEOTIDE SEQUENCE</scope>
    <source>
        <strain evidence="3">02402/16</strain>
        <tissue evidence="3">Leaf</tissue>
    </source>
</reference>
<protein>
    <submittedName>
        <fullName evidence="3">Uncharacterized protein</fullName>
    </submittedName>
</protein>
<keyword evidence="4" id="KW-1185">Reference proteome</keyword>
<comment type="caution">
    <text evidence="3">The sequence shown here is derived from an EMBL/GenBank/DDBJ whole genome shotgun (WGS) entry which is preliminary data.</text>
</comment>
<name>A0AAD8RGF5_LOLMU</name>
<feature type="compositionally biased region" description="Low complexity" evidence="2">
    <location>
        <begin position="1"/>
        <end position="20"/>
    </location>
</feature>
<organism evidence="3 4">
    <name type="scientific">Lolium multiflorum</name>
    <name type="common">Italian ryegrass</name>
    <name type="synonym">Lolium perenne subsp. multiflorum</name>
    <dbReference type="NCBI Taxonomy" id="4521"/>
    <lineage>
        <taxon>Eukaryota</taxon>
        <taxon>Viridiplantae</taxon>
        <taxon>Streptophyta</taxon>
        <taxon>Embryophyta</taxon>
        <taxon>Tracheophyta</taxon>
        <taxon>Spermatophyta</taxon>
        <taxon>Magnoliopsida</taxon>
        <taxon>Liliopsida</taxon>
        <taxon>Poales</taxon>
        <taxon>Poaceae</taxon>
        <taxon>BOP clade</taxon>
        <taxon>Pooideae</taxon>
        <taxon>Poodae</taxon>
        <taxon>Poeae</taxon>
        <taxon>Poeae Chloroplast Group 2 (Poeae type)</taxon>
        <taxon>Loliodinae</taxon>
        <taxon>Loliinae</taxon>
        <taxon>Lolium</taxon>
    </lineage>
</organism>